<evidence type="ECO:0000313" key="2">
    <source>
        <dbReference type="EMBL" id="KAG2292978.1"/>
    </source>
</evidence>
<accession>A0A8X7RS09</accession>
<comment type="caution">
    <text evidence="2">The sequence shown here is derived from an EMBL/GenBank/DDBJ whole genome shotgun (WGS) entry which is preliminary data.</text>
</comment>
<reference evidence="2 3" key="1">
    <citation type="submission" date="2020-02" db="EMBL/GenBank/DDBJ databases">
        <authorList>
            <person name="Ma Q."/>
            <person name="Huang Y."/>
            <person name="Song X."/>
            <person name="Pei D."/>
        </authorList>
    </citation>
    <scope>NUCLEOTIDE SEQUENCE [LARGE SCALE GENOMIC DNA]</scope>
    <source>
        <strain evidence="2">Sxm20200214</strain>
        <tissue evidence="2">Leaf</tissue>
    </source>
</reference>
<gene>
    <name evidence="2" type="ORF">Bca52824_039647</name>
</gene>
<feature type="compositionally biased region" description="Basic and acidic residues" evidence="1">
    <location>
        <begin position="97"/>
        <end position="131"/>
    </location>
</feature>
<dbReference type="Proteomes" id="UP000886595">
    <property type="component" value="Unassembled WGS sequence"/>
</dbReference>
<feature type="compositionally biased region" description="Polar residues" evidence="1">
    <location>
        <begin position="77"/>
        <end position="89"/>
    </location>
</feature>
<dbReference type="OrthoDB" id="10447322at2759"/>
<evidence type="ECO:0000313" key="3">
    <source>
        <dbReference type="Proteomes" id="UP000886595"/>
    </source>
</evidence>
<name>A0A8X7RS09_BRACI</name>
<keyword evidence="3" id="KW-1185">Reference proteome</keyword>
<feature type="region of interest" description="Disordered" evidence="1">
    <location>
        <begin position="228"/>
        <end position="281"/>
    </location>
</feature>
<organism evidence="2 3">
    <name type="scientific">Brassica carinata</name>
    <name type="common">Ethiopian mustard</name>
    <name type="synonym">Abyssinian cabbage</name>
    <dbReference type="NCBI Taxonomy" id="52824"/>
    <lineage>
        <taxon>Eukaryota</taxon>
        <taxon>Viridiplantae</taxon>
        <taxon>Streptophyta</taxon>
        <taxon>Embryophyta</taxon>
        <taxon>Tracheophyta</taxon>
        <taxon>Spermatophyta</taxon>
        <taxon>Magnoliopsida</taxon>
        <taxon>eudicotyledons</taxon>
        <taxon>Gunneridae</taxon>
        <taxon>Pentapetalae</taxon>
        <taxon>rosids</taxon>
        <taxon>malvids</taxon>
        <taxon>Brassicales</taxon>
        <taxon>Brassicaceae</taxon>
        <taxon>Brassiceae</taxon>
        <taxon>Brassica</taxon>
    </lineage>
</organism>
<feature type="compositionally biased region" description="Acidic residues" evidence="1">
    <location>
        <begin position="1"/>
        <end position="10"/>
    </location>
</feature>
<sequence>MVVDEQDELPEATQREANLQRQIDGLHNQVTELHKTREETNPELSSEFHSLKEKLNEHSKQLEQSAEKPVCPMPTLETPNSGTDTNLPPTASGGDGSTHEKAKDAQTYDVEDSKPEHESDKEAPDGVRKAESPMVDYLEQMFTKRLDAMQSMVERLPWLCATEVLRQEEGSRLSLQCKYKLKNSCFRAGQQITYSRLQQIQVIFTSQTYESCHPSTCKARVLNLLRPKKNREKEISERRPVHAKPKGPTTDKSMLMPTEASNVSPSGLAPTGENYFRPRAP</sequence>
<dbReference type="EMBL" id="JAAMPC010000009">
    <property type="protein sequence ID" value="KAG2292978.1"/>
    <property type="molecule type" value="Genomic_DNA"/>
</dbReference>
<protein>
    <submittedName>
        <fullName evidence="2">Uncharacterized protein</fullName>
    </submittedName>
</protein>
<feature type="compositionally biased region" description="Basic and acidic residues" evidence="1">
    <location>
        <begin position="49"/>
        <end position="61"/>
    </location>
</feature>
<feature type="region of interest" description="Disordered" evidence="1">
    <location>
        <begin position="1"/>
        <end position="132"/>
    </location>
</feature>
<dbReference type="AlphaFoldDB" id="A0A8X7RS09"/>
<feature type="compositionally biased region" description="Basic and acidic residues" evidence="1">
    <location>
        <begin position="231"/>
        <end position="240"/>
    </location>
</feature>
<proteinExistence type="predicted"/>
<evidence type="ECO:0000256" key="1">
    <source>
        <dbReference type="SAM" id="MobiDB-lite"/>
    </source>
</evidence>